<dbReference type="OrthoDB" id="9803968at2"/>
<dbReference type="Gene3D" id="3.40.50.12780">
    <property type="entry name" value="N-terminal domain of ligase-like"/>
    <property type="match status" value="1"/>
</dbReference>
<dbReference type="GO" id="GO:0004467">
    <property type="term" value="F:long-chain fatty acid-CoA ligase activity"/>
    <property type="evidence" value="ECO:0007669"/>
    <property type="project" value="UniProtKB-EC"/>
</dbReference>
<evidence type="ECO:0000256" key="2">
    <source>
        <dbReference type="ARBA" id="ARBA00004170"/>
    </source>
</evidence>
<dbReference type="EC" id="6.2.1.3" evidence="12"/>
<dbReference type="InterPro" id="IPR042099">
    <property type="entry name" value="ANL_N_sf"/>
</dbReference>
<dbReference type="RefSeq" id="WP_011468364.1">
    <property type="nucleotide sequence ID" value="NC_007912.1"/>
</dbReference>
<dbReference type="InterPro" id="IPR045851">
    <property type="entry name" value="AMP-bd_C_sf"/>
</dbReference>
<keyword evidence="7" id="KW-0276">Fatty acid metabolism</keyword>
<evidence type="ECO:0000256" key="4">
    <source>
        <dbReference type="ARBA" id="ARBA00006432"/>
    </source>
</evidence>
<keyword evidence="18" id="KW-1185">Reference proteome</keyword>
<evidence type="ECO:0000256" key="9">
    <source>
        <dbReference type="ARBA" id="ARBA00022842"/>
    </source>
</evidence>
<evidence type="ECO:0000256" key="11">
    <source>
        <dbReference type="ARBA" id="ARBA00023136"/>
    </source>
</evidence>
<feature type="domain" description="AMP-dependent synthetase/ligase" evidence="15">
    <location>
        <begin position="15"/>
        <end position="400"/>
    </location>
</feature>
<dbReference type="STRING" id="203122.Sde_1886"/>
<gene>
    <name evidence="17" type="ordered locus">Sde_1886</name>
</gene>
<evidence type="ECO:0000256" key="8">
    <source>
        <dbReference type="ARBA" id="ARBA00022840"/>
    </source>
</evidence>
<dbReference type="CDD" id="cd05936">
    <property type="entry name" value="FC-FACS_FadD_like"/>
    <property type="match status" value="1"/>
</dbReference>
<feature type="domain" description="AMP-binding enzyme C-terminal" evidence="16">
    <location>
        <begin position="450"/>
        <end position="524"/>
    </location>
</feature>
<dbReference type="AlphaFoldDB" id="Q21JI3"/>
<dbReference type="FunFam" id="3.30.300.30:FF:000006">
    <property type="entry name" value="Long-chain-fatty-acid--CoA ligase FadD"/>
    <property type="match status" value="1"/>
</dbReference>
<evidence type="ECO:0000256" key="7">
    <source>
        <dbReference type="ARBA" id="ARBA00022832"/>
    </source>
</evidence>
<keyword evidence="5 17" id="KW-0436">Ligase</keyword>
<dbReference type="eggNOG" id="COG0318">
    <property type="taxonomic scope" value="Bacteria"/>
</dbReference>
<evidence type="ECO:0000259" key="16">
    <source>
        <dbReference type="Pfam" id="PF13193"/>
    </source>
</evidence>
<dbReference type="Pfam" id="PF00501">
    <property type="entry name" value="AMP-binding"/>
    <property type="match status" value="1"/>
</dbReference>
<evidence type="ECO:0000256" key="13">
    <source>
        <dbReference type="ARBA" id="ARBA00039545"/>
    </source>
</evidence>
<dbReference type="GO" id="GO:0005524">
    <property type="term" value="F:ATP binding"/>
    <property type="evidence" value="ECO:0007669"/>
    <property type="project" value="UniProtKB-KW"/>
</dbReference>
<keyword evidence="6" id="KW-0547">Nucleotide-binding</keyword>
<dbReference type="InterPro" id="IPR020845">
    <property type="entry name" value="AMP-binding_CS"/>
</dbReference>
<dbReference type="PANTHER" id="PTHR43767">
    <property type="entry name" value="LONG-CHAIN-FATTY-ACID--COA LIGASE"/>
    <property type="match status" value="1"/>
</dbReference>
<organism evidence="17 18">
    <name type="scientific">Saccharophagus degradans (strain 2-40 / ATCC 43961 / DSM 17024)</name>
    <dbReference type="NCBI Taxonomy" id="203122"/>
    <lineage>
        <taxon>Bacteria</taxon>
        <taxon>Pseudomonadati</taxon>
        <taxon>Pseudomonadota</taxon>
        <taxon>Gammaproteobacteria</taxon>
        <taxon>Cellvibrionales</taxon>
        <taxon>Cellvibrionaceae</taxon>
        <taxon>Saccharophagus</taxon>
    </lineage>
</organism>
<evidence type="ECO:0000256" key="3">
    <source>
        <dbReference type="ARBA" id="ARBA00005005"/>
    </source>
</evidence>
<dbReference type="GeneID" id="98613561"/>
<evidence type="ECO:0000313" key="17">
    <source>
        <dbReference type="EMBL" id="ABD81146.1"/>
    </source>
</evidence>
<dbReference type="GO" id="GO:0016020">
    <property type="term" value="C:membrane"/>
    <property type="evidence" value="ECO:0007669"/>
    <property type="project" value="UniProtKB-SubCell"/>
</dbReference>
<keyword evidence="8" id="KW-0067">ATP-binding</keyword>
<dbReference type="PROSITE" id="PS00455">
    <property type="entry name" value="AMP_BINDING"/>
    <property type="match status" value="1"/>
</dbReference>
<comment type="cofactor">
    <cofactor evidence="1">
        <name>Mg(2+)</name>
        <dbReference type="ChEBI" id="CHEBI:18420"/>
    </cofactor>
</comment>
<proteinExistence type="inferred from homology"/>
<comment type="pathway">
    <text evidence="3">Lipid metabolism; fatty acid beta-oxidation.</text>
</comment>
<dbReference type="EMBL" id="CP000282">
    <property type="protein sequence ID" value="ABD81146.1"/>
    <property type="molecule type" value="Genomic_DNA"/>
</dbReference>
<dbReference type="FunFam" id="3.40.50.12780:FF:000003">
    <property type="entry name" value="Long-chain-fatty-acid--CoA ligase FadD"/>
    <property type="match status" value="1"/>
</dbReference>
<protein>
    <recommendedName>
        <fullName evidence="13">Long-chain-fatty-acid--CoA ligase</fullName>
        <ecNumber evidence="12">6.2.1.3</ecNumber>
    </recommendedName>
    <alternativeName>
        <fullName evidence="14">Long-chain acyl-CoA synthetase</fullName>
    </alternativeName>
</protein>
<dbReference type="InterPro" id="IPR050237">
    <property type="entry name" value="ATP-dep_AMP-bd_enzyme"/>
</dbReference>
<dbReference type="InterPro" id="IPR025110">
    <property type="entry name" value="AMP-bd_C"/>
</dbReference>
<dbReference type="KEGG" id="sde:Sde_1886"/>
<comment type="similarity">
    <text evidence="4">Belongs to the ATP-dependent AMP-binding enzyme family.</text>
</comment>
<dbReference type="Gene3D" id="3.30.300.30">
    <property type="match status" value="1"/>
</dbReference>
<keyword evidence="10" id="KW-0443">Lipid metabolism</keyword>
<evidence type="ECO:0000256" key="5">
    <source>
        <dbReference type="ARBA" id="ARBA00022598"/>
    </source>
</evidence>
<sequence length="533" mass="58760">MVPRFNTAVELLEFAFKNYPQNRAYTCAGHTLTFDEIEKLSAEFAYYLQNVLKLEPGDRIAMQLPNVLQYPVALYGAIRAGLVVVNTNPLYTAPEIEHQLNDSGAKALVVLSNIAANAASIIKNTKVEHVIVTNFADLHPAPKRWIINAVVKHVKKMVPKFHFESQHAFRAAVGHGKTSFTKHAKTSDDLLVLQYTGGTTGVAKGAMLTHGNLTSNVWQMIEHMPNAYVPGKETFLACLPLYHIYAFNLHALSAFCYGEHNILIPNPRDLQSLVDAIKNEDLTVMIGINTLFNALCRFEPFLALNFDRLKITSSGGMALTMDAAHTWEKITGCKVVEGYGLTEASPVVSGNPSDAIQLGTIGVPLPETQVKIVDDMGNELPQGETGELCVKGPQVMPGYWNKPEETKKVLSDGWLRTGDMALIQADGYLKIVDRKKDLIIVSGFNVYPNEVEDVITQHPAVIEAAAVGMADAESGERVKVFAVVSDTNVTERELVDFCKKSLTGYKVPKKIVFREALPKTNVGKILRRELRDE</sequence>
<evidence type="ECO:0000256" key="12">
    <source>
        <dbReference type="ARBA" id="ARBA00026121"/>
    </source>
</evidence>
<comment type="subcellular location">
    <subcellularLocation>
        <location evidence="2">Membrane</location>
        <topology evidence="2">Peripheral membrane protein</topology>
    </subcellularLocation>
</comment>
<evidence type="ECO:0000259" key="15">
    <source>
        <dbReference type="Pfam" id="PF00501"/>
    </source>
</evidence>
<name>Q21JI3_SACD2</name>
<evidence type="ECO:0000256" key="10">
    <source>
        <dbReference type="ARBA" id="ARBA00023098"/>
    </source>
</evidence>
<keyword evidence="11" id="KW-0472">Membrane</keyword>
<evidence type="ECO:0000256" key="1">
    <source>
        <dbReference type="ARBA" id="ARBA00001946"/>
    </source>
</evidence>
<dbReference type="Proteomes" id="UP000001947">
    <property type="component" value="Chromosome"/>
</dbReference>
<reference evidence="17 18" key="1">
    <citation type="journal article" date="2008" name="PLoS Genet.">
        <title>Complete genome sequence of the complex carbohydrate-degrading marine bacterium, Saccharophagus degradans strain 2-40 T.</title>
        <authorList>
            <person name="Weiner R.M."/>
            <person name="Taylor L.E.II."/>
            <person name="Henrissat B."/>
            <person name="Hauser L."/>
            <person name="Land M."/>
            <person name="Coutinho P.M."/>
            <person name="Rancurel C."/>
            <person name="Saunders E.H."/>
            <person name="Longmire A.G."/>
            <person name="Zhang H."/>
            <person name="Bayer E.A."/>
            <person name="Gilbert H.J."/>
            <person name="Larimer F."/>
            <person name="Zhulin I.B."/>
            <person name="Ekborg N.A."/>
            <person name="Lamed R."/>
            <person name="Richardson P.M."/>
            <person name="Borovok I."/>
            <person name="Hutcheson S."/>
        </authorList>
    </citation>
    <scope>NUCLEOTIDE SEQUENCE [LARGE SCALE GENOMIC DNA]</scope>
    <source>
        <strain evidence="18">2-40 / ATCC 43961 / DSM 17024</strain>
    </source>
</reference>
<keyword evidence="9" id="KW-0460">Magnesium</keyword>
<accession>Q21JI3</accession>
<dbReference type="PANTHER" id="PTHR43767:SF8">
    <property type="entry name" value="LONG-CHAIN-FATTY-ACID--COA LIGASE"/>
    <property type="match status" value="1"/>
</dbReference>
<dbReference type="Pfam" id="PF13193">
    <property type="entry name" value="AMP-binding_C"/>
    <property type="match status" value="1"/>
</dbReference>
<evidence type="ECO:0000256" key="14">
    <source>
        <dbReference type="ARBA" id="ARBA00042773"/>
    </source>
</evidence>
<dbReference type="HOGENOM" id="CLU_000022_59_7_6"/>
<evidence type="ECO:0000256" key="6">
    <source>
        <dbReference type="ARBA" id="ARBA00022741"/>
    </source>
</evidence>
<dbReference type="SUPFAM" id="SSF56801">
    <property type="entry name" value="Acetyl-CoA synthetase-like"/>
    <property type="match status" value="1"/>
</dbReference>
<evidence type="ECO:0000313" key="18">
    <source>
        <dbReference type="Proteomes" id="UP000001947"/>
    </source>
</evidence>
<dbReference type="InterPro" id="IPR000873">
    <property type="entry name" value="AMP-dep_synth/lig_dom"/>
</dbReference>